<dbReference type="InterPro" id="IPR036188">
    <property type="entry name" value="FAD/NAD-bd_sf"/>
</dbReference>
<feature type="domain" description="FAD-binding" evidence="1">
    <location>
        <begin position="3"/>
        <end position="334"/>
    </location>
</feature>
<dbReference type="Proteomes" id="UP000501240">
    <property type="component" value="Chromosome"/>
</dbReference>
<evidence type="ECO:0000313" key="3">
    <source>
        <dbReference type="Proteomes" id="UP000501240"/>
    </source>
</evidence>
<dbReference type="EMBL" id="CP053892">
    <property type="protein sequence ID" value="QKG23917.1"/>
    <property type="molecule type" value="Genomic_DNA"/>
</dbReference>
<dbReference type="RefSeq" id="WP_173097801.1">
    <property type="nucleotide sequence ID" value="NZ_CP053892.1"/>
</dbReference>
<dbReference type="Gene3D" id="3.30.9.10">
    <property type="entry name" value="D-Amino Acid Oxidase, subunit A, domain 2"/>
    <property type="match status" value="1"/>
</dbReference>
<organism evidence="2 3">
    <name type="scientific">Actinomadura verrucosospora</name>
    <dbReference type="NCBI Taxonomy" id="46165"/>
    <lineage>
        <taxon>Bacteria</taxon>
        <taxon>Bacillati</taxon>
        <taxon>Actinomycetota</taxon>
        <taxon>Actinomycetes</taxon>
        <taxon>Streptosporangiales</taxon>
        <taxon>Thermomonosporaceae</taxon>
        <taxon>Actinomadura</taxon>
    </lineage>
</organism>
<keyword evidence="3" id="KW-1185">Reference proteome</keyword>
<name>A0A7D3ZHM6_ACTVE</name>
<dbReference type="PRINTS" id="PR00420">
    <property type="entry name" value="RNGMNOXGNASE"/>
</dbReference>
<dbReference type="AlphaFoldDB" id="A0A7D3ZHM6"/>
<gene>
    <name evidence="2" type="ORF">ACTIVE_5560</name>
</gene>
<dbReference type="Pfam" id="PF01494">
    <property type="entry name" value="FAD_binding_3"/>
    <property type="match status" value="1"/>
</dbReference>
<protein>
    <submittedName>
        <fullName evidence="2">Monooxygenase FAD-binding protein</fullName>
    </submittedName>
</protein>
<evidence type="ECO:0000313" key="2">
    <source>
        <dbReference type="EMBL" id="QKG23917.1"/>
    </source>
</evidence>
<keyword evidence="2" id="KW-0560">Oxidoreductase</keyword>
<keyword evidence="2" id="KW-0503">Monooxygenase</keyword>
<dbReference type="InterPro" id="IPR002938">
    <property type="entry name" value="FAD-bd"/>
</dbReference>
<dbReference type="InterPro" id="IPR051704">
    <property type="entry name" value="FAD_aromatic-hydroxylase"/>
</dbReference>
<dbReference type="SUPFAM" id="SSF51905">
    <property type="entry name" value="FAD/NAD(P)-binding domain"/>
    <property type="match status" value="1"/>
</dbReference>
<dbReference type="GO" id="GO:0071949">
    <property type="term" value="F:FAD binding"/>
    <property type="evidence" value="ECO:0007669"/>
    <property type="project" value="InterPro"/>
</dbReference>
<accession>A0A7D3ZHM6</accession>
<dbReference type="PANTHER" id="PTHR46865:SF2">
    <property type="entry name" value="MONOOXYGENASE"/>
    <property type="match status" value="1"/>
</dbReference>
<reference evidence="2 3" key="1">
    <citation type="submission" date="2020-05" db="EMBL/GenBank/DDBJ databases">
        <title>Actinomadura verrucosospora NRRL-B18236 (PFL_A860) Genome sequencing and assembly.</title>
        <authorList>
            <person name="Samborskyy M."/>
        </authorList>
    </citation>
    <scope>NUCLEOTIDE SEQUENCE [LARGE SCALE GENOMIC DNA]</scope>
    <source>
        <strain evidence="2 3">NRRL:B18236</strain>
    </source>
</reference>
<dbReference type="Gene3D" id="3.50.50.60">
    <property type="entry name" value="FAD/NAD(P)-binding domain"/>
    <property type="match status" value="1"/>
</dbReference>
<sequence length="396" mass="42508">MTMNVLISGASIAGPSLAYWLSRHGHRVTVVEKAPAIRPGGQAVDFRGEVHLSVLEKMGVLEEIRRRQTHGGALDLIDAEGRVQVSLPDSFTGGDVEIHRGDLAEILYTLTRDRVEYVFGDSIASLADTADGVHVTFERSAPRVFDLVVGADGLHSNVRRLAFGDESQFVKDSGHHVAIFEAPNRLGLGTGKLYSEVGRGVSVYPTRGGAGANVMCVFTDDRLRPHHRDVDGQKRALADRFQGMGWHTGTLMQDMWNAPYFYCDSISIVRMDSWTKGRVALLGDAGYGATCGGMGTGLAVVCAYVLAGELAAAGGDHRAAFAAYEKEIKKFTTACQRVAGGAGSFFAPKSAGALRRRATVYKLLTTGPLTKILDKLATQAATAIRLKDYPEPARAA</sequence>
<dbReference type="GO" id="GO:0004497">
    <property type="term" value="F:monooxygenase activity"/>
    <property type="evidence" value="ECO:0007669"/>
    <property type="project" value="UniProtKB-KW"/>
</dbReference>
<dbReference type="PANTHER" id="PTHR46865">
    <property type="entry name" value="OXIDOREDUCTASE-RELATED"/>
    <property type="match status" value="1"/>
</dbReference>
<evidence type="ECO:0000259" key="1">
    <source>
        <dbReference type="Pfam" id="PF01494"/>
    </source>
</evidence>
<proteinExistence type="predicted"/>